<evidence type="ECO:0000313" key="1">
    <source>
        <dbReference type="Proteomes" id="UP000492821"/>
    </source>
</evidence>
<dbReference type="WBParaSite" id="Pan_g19611.t1">
    <property type="protein sequence ID" value="Pan_g19611.t1"/>
    <property type="gene ID" value="Pan_g19611"/>
</dbReference>
<evidence type="ECO:0000313" key="2">
    <source>
        <dbReference type="WBParaSite" id="Pan_g19611.t1"/>
    </source>
</evidence>
<proteinExistence type="predicted"/>
<organism evidence="1 2">
    <name type="scientific">Panagrellus redivivus</name>
    <name type="common">Microworm</name>
    <dbReference type="NCBI Taxonomy" id="6233"/>
    <lineage>
        <taxon>Eukaryota</taxon>
        <taxon>Metazoa</taxon>
        <taxon>Ecdysozoa</taxon>
        <taxon>Nematoda</taxon>
        <taxon>Chromadorea</taxon>
        <taxon>Rhabditida</taxon>
        <taxon>Tylenchina</taxon>
        <taxon>Panagrolaimomorpha</taxon>
        <taxon>Panagrolaimoidea</taxon>
        <taxon>Panagrolaimidae</taxon>
        <taxon>Panagrellus</taxon>
    </lineage>
</organism>
<reference evidence="2" key="2">
    <citation type="submission" date="2020-10" db="UniProtKB">
        <authorList>
            <consortium name="WormBaseParasite"/>
        </authorList>
    </citation>
    <scope>IDENTIFICATION</scope>
</reference>
<accession>A0A7E4VD87</accession>
<dbReference type="AlphaFoldDB" id="A0A7E4VD87"/>
<sequence length="278" mass="31934">MPFPLHALDYGSRCRLRELATPGEAYELQLAAPDFNGLKPIQEIHSPYLALVEFTFGENNALMAKAYPLFTFDANELYNITSVIVFKNVTSDHNAQLIFDKFSIDPWQLDFKNCYLTPKFLQDISAKIIRDKINLQFGKDCTFHGGVTLELICTLFKNIHILRLSDNGLLDRTWIDVLLAANCNEMTRLEINDTSIEVLSVEEGQLIKFYKEKPKLFTIFITLKEDCDASKVQQALDRLFSERFWCLEKAGQPGRVIISWVSPGCSHRCYYKLRKDAD</sequence>
<keyword evidence="1" id="KW-1185">Reference proteome</keyword>
<reference evidence="1" key="1">
    <citation type="journal article" date="2013" name="Genetics">
        <title>The draft genome and transcriptome of Panagrellus redivivus are shaped by the harsh demands of a free-living lifestyle.</title>
        <authorList>
            <person name="Srinivasan J."/>
            <person name="Dillman A.R."/>
            <person name="Macchietto M.G."/>
            <person name="Heikkinen L."/>
            <person name="Lakso M."/>
            <person name="Fracchia K.M."/>
            <person name="Antoshechkin I."/>
            <person name="Mortazavi A."/>
            <person name="Wong G."/>
            <person name="Sternberg P.W."/>
        </authorList>
    </citation>
    <scope>NUCLEOTIDE SEQUENCE [LARGE SCALE GENOMIC DNA]</scope>
    <source>
        <strain evidence="1">MT8872</strain>
    </source>
</reference>
<protein>
    <submittedName>
        <fullName evidence="2">FTH domain-containing protein</fullName>
    </submittedName>
</protein>
<name>A0A7E4VD87_PANRE</name>
<dbReference type="Proteomes" id="UP000492821">
    <property type="component" value="Unassembled WGS sequence"/>
</dbReference>